<sequence length="110" mass="13119">MPLSLHIKITVAPENGEKFLAALKPVFEKVVAEPECTYFEVFQNPETPGAFCLVQNWNCTKQEMIEVQRKDYYKPYVAETEAMWVKPREIEIWERMPTREWTKSKRENFM</sequence>
<proteinExistence type="predicted"/>
<protein>
    <recommendedName>
        <fullName evidence="1">ABM domain-containing protein</fullName>
    </recommendedName>
</protein>
<feature type="domain" description="ABM" evidence="1">
    <location>
        <begin position="3"/>
        <end position="92"/>
    </location>
</feature>
<dbReference type="EMBL" id="KV749268">
    <property type="protein sequence ID" value="OCL10314.1"/>
    <property type="molecule type" value="Genomic_DNA"/>
</dbReference>
<dbReference type="InterPro" id="IPR011008">
    <property type="entry name" value="Dimeric_a/b-barrel"/>
</dbReference>
<dbReference type="PROSITE" id="PS51725">
    <property type="entry name" value="ABM"/>
    <property type="match status" value="1"/>
</dbReference>
<dbReference type="InterPro" id="IPR007138">
    <property type="entry name" value="ABM_dom"/>
</dbReference>
<name>A0A8E2F4J1_9PEZI</name>
<dbReference type="Proteomes" id="UP000250140">
    <property type="component" value="Unassembled WGS sequence"/>
</dbReference>
<gene>
    <name evidence="2" type="ORF">AOQ84DRAFT_289535</name>
</gene>
<dbReference type="AlphaFoldDB" id="A0A8E2F4J1"/>
<organism evidence="2 3">
    <name type="scientific">Glonium stellatum</name>
    <dbReference type="NCBI Taxonomy" id="574774"/>
    <lineage>
        <taxon>Eukaryota</taxon>
        <taxon>Fungi</taxon>
        <taxon>Dikarya</taxon>
        <taxon>Ascomycota</taxon>
        <taxon>Pezizomycotina</taxon>
        <taxon>Dothideomycetes</taxon>
        <taxon>Pleosporomycetidae</taxon>
        <taxon>Gloniales</taxon>
        <taxon>Gloniaceae</taxon>
        <taxon>Glonium</taxon>
    </lineage>
</organism>
<dbReference type="OrthoDB" id="4126315at2759"/>
<evidence type="ECO:0000313" key="3">
    <source>
        <dbReference type="Proteomes" id="UP000250140"/>
    </source>
</evidence>
<dbReference type="Pfam" id="PF03992">
    <property type="entry name" value="ABM"/>
    <property type="match status" value="1"/>
</dbReference>
<evidence type="ECO:0000313" key="2">
    <source>
        <dbReference type="EMBL" id="OCL10314.1"/>
    </source>
</evidence>
<evidence type="ECO:0000259" key="1">
    <source>
        <dbReference type="PROSITE" id="PS51725"/>
    </source>
</evidence>
<keyword evidence="3" id="KW-1185">Reference proteome</keyword>
<dbReference type="SUPFAM" id="SSF54909">
    <property type="entry name" value="Dimeric alpha+beta barrel"/>
    <property type="match status" value="1"/>
</dbReference>
<accession>A0A8E2F4J1</accession>
<reference evidence="2 3" key="1">
    <citation type="journal article" date="2016" name="Nat. Commun.">
        <title>Ectomycorrhizal ecology is imprinted in the genome of the dominant symbiotic fungus Cenococcum geophilum.</title>
        <authorList>
            <consortium name="DOE Joint Genome Institute"/>
            <person name="Peter M."/>
            <person name="Kohler A."/>
            <person name="Ohm R.A."/>
            <person name="Kuo A."/>
            <person name="Krutzmann J."/>
            <person name="Morin E."/>
            <person name="Arend M."/>
            <person name="Barry K.W."/>
            <person name="Binder M."/>
            <person name="Choi C."/>
            <person name="Clum A."/>
            <person name="Copeland A."/>
            <person name="Grisel N."/>
            <person name="Haridas S."/>
            <person name="Kipfer T."/>
            <person name="LaButti K."/>
            <person name="Lindquist E."/>
            <person name="Lipzen A."/>
            <person name="Maire R."/>
            <person name="Meier B."/>
            <person name="Mihaltcheva S."/>
            <person name="Molinier V."/>
            <person name="Murat C."/>
            <person name="Poggeler S."/>
            <person name="Quandt C.A."/>
            <person name="Sperisen C."/>
            <person name="Tritt A."/>
            <person name="Tisserant E."/>
            <person name="Crous P.W."/>
            <person name="Henrissat B."/>
            <person name="Nehls U."/>
            <person name="Egli S."/>
            <person name="Spatafora J.W."/>
            <person name="Grigoriev I.V."/>
            <person name="Martin F.M."/>
        </authorList>
    </citation>
    <scope>NUCLEOTIDE SEQUENCE [LARGE SCALE GENOMIC DNA]</scope>
    <source>
        <strain evidence="2 3">CBS 207.34</strain>
    </source>
</reference>
<dbReference type="Gene3D" id="3.30.70.100">
    <property type="match status" value="1"/>
</dbReference>